<accession>A0A1E7R913</accession>
<dbReference type="InterPro" id="IPR000485">
    <property type="entry name" value="AsnC-type_HTH_dom"/>
</dbReference>
<evidence type="ECO:0000313" key="5">
    <source>
        <dbReference type="EMBL" id="OEY95781.1"/>
    </source>
</evidence>
<evidence type="ECO:0000256" key="1">
    <source>
        <dbReference type="ARBA" id="ARBA00023015"/>
    </source>
</evidence>
<evidence type="ECO:0000256" key="3">
    <source>
        <dbReference type="ARBA" id="ARBA00023163"/>
    </source>
</evidence>
<dbReference type="PROSITE" id="PS50956">
    <property type="entry name" value="HTH_ASNC_2"/>
    <property type="match status" value="1"/>
</dbReference>
<dbReference type="InterPro" id="IPR011008">
    <property type="entry name" value="Dimeric_a/b-barrel"/>
</dbReference>
<dbReference type="OrthoDB" id="5476at2"/>
<dbReference type="InterPro" id="IPR036390">
    <property type="entry name" value="WH_DNA-bd_sf"/>
</dbReference>
<dbReference type="Gene3D" id="1.10.10.10">
    <property type="entry name" value="Winged helix-like DNA-binding domain superfamily/Winged helix DNA-binding domain"/>
    <property type="match status" value="1"/>
</dbReference>
<dbReference type="GO" id="GO:0043200">
    <property type="term" value="P:response to amino acid"/>
    <property type="evidence" value="ECO:0007669"/>
    <property type="project" value="TreeGrafter"/>
</dbReference>
<dbReference type="Proteomes" id="UP000185895">
    <property type="component" value="Unassembled WGS sequence"/>
</dbReference>
<keyword evidence="3" id="KW-0804">Transcription</keyword>
<organism evidence="5 6">
    <name type="scientific">Acinetobacter qingfengensis</name>
    <dbReference type="NCBI Taxonomy" id="1262585"/>
    <lineage>
        <taxon>Bacteria</taxon>
        <taxon>Pseudomonadati</taxon>
        <taxon>Pseudomonadota</taxon>
        <taxon>Gammaproteobacteria</taxon>
        <taxon>Moraxellales</taxon>
        <taxon>Moraxellaceae</taxon>
        <taxon>Acinetobacter</taxon>
    </lineage>
</organism>
<feature type="domain" description="HTH asnC-type" evidence="4">
    <location>
        <begin position="4"/>
        <end position="58"/>
    </location>
</feature>
<dbReference type="SUPFAM" id="SSF54909">
    <property type="entry name" value="Dimeric alpha+beta barrel"/>
    <property type="match status" value="1"/>
</dbReference>
<keyword evidence="6" id="KW-1185">Reference proteome</keyword>
<comment type="caution">
    <text evidence="5">The sequence shown here is derived from an EMBL/GenBank/DDBJ whole genome shotgun (WGS) entry which is preliminary data.</text>
</comment>
<dbReference type="GO" id="GO:0005829">
    <property type="term" value="C:cytosol"/>
    <property type="evidence" value="ECO:0007669"/>
    <property type="project" value="TreeGrafter"/>
</dbReference>
<keyword evidence="1" id="KW-0805">Transcription regulation</keyword>
<dbReference type="SMART" id="SM00344">
    <property type="entry name" value="HTH_ASNC"/>
    <property type="match status" value="1"/>
</dbReference>
<dbReference type="SUPFAM" id="SSF46785">
    <property type="entry name" value="Winged helix' DNA-binding domain"/>
    <property type="match status" value="1"/>
</dbReference>
<proteinExistence type="predicted"/>
<dbReference type="PANTHER" id="PTHR30154:SF55">
    <property type="entry name" value="HTH-TYPE TRANSCRIPTIONAL REGULATOR LRPB"/>
    <property type="match status" value="1"/>
</dbReference>
<dbReference type="PRINTS" id="PR00033">
    <property type="entry name" value="HTHASNC"/>
</dbReference>
<dbReference type="STRING" id="1262585.BJI46_02330"/>
<protein>
    <submittedName>
        <fullName evidence="5">Transcriptional regulator</fullName>
    </submittedName>
</protein>
<keyword evidence="2" id="KW-0238">DNA-binding</keyword>
<dbReference type="Pfam" id="PF13404">
    <property type="entry name" value="HTH_AsnC-type"/>
    <property type="match status" value="1"/>
</dbReference>
<dbReference type="Gene3D" id="3.30.70.920">
    <property type="match status" value="1"/>
</dbReference>
<evidence type="ECO:0000313" key="6">
    <source>
        <dbReference type="Proteomes" id="UP000185895"/>
    </source>
</evidence>
<evidence type="ECO:0000256" key="2">
    <source>
        <dbReference type="ARBA" id="ARBA00023125"/>
    </source>
</evidence>
<dbReference type="EMBL" id="MKKK01000023">
    <property type="protein sequence ID" value="OEY95781.1"/>
    <property type="molecule type" value="Genomic_DNA"/>
</dbReference>
<dbReference type="PANTHER" id="PTHR30154">
    <property type="entry name" value="LEUCINE-RESPONSIVE REGULATORY PROTEIN"/>
    <property type="match status" value="1"/>
</dbReference>
<reference evidence="5 6" key="1">
    <citation type="submission" date="2016-09" db="EMBL/GenBank/DDBJ databases">
        <authorList>
            <person name="Capua I."/>
            <person name="De Benedictis P."/>
            <person name="Joannis T."/>
            <person name="Lombin L.H."/>
            <person name="Cattoli G."/>
        </authorList>
    </citation>
    <scope>NUCLEOTIDE SEQUENCE [LARGE SCALE GENOMIC DNA]</scope>
    <source>
        <strain evidence="5 6">ANC 4671</strain>
    </source>
</reference>
<dbReference type="InterPro" id="IPR036388">
    <property type="entry name" value="WH-like_DNA-bd_sf"/>
</dbReference>
<dbReference type="InterPro" id="IPR019888">
    <property type="entry name" value="Tscrpt_reg_AsnC-like"/>
</dbReference>
<dbReference type="GO" id="GO:0043565">
    <property type="term" value="F:sequence-specific DNA binding"/>
    <property type="evidence" value="ECO:0007669"/>
    <property type="project" value="InterPro"/>
</dbReference>
<dbReference type="AlphaFoldDB" id="A0A1E7R913"/>
<gene>
    <name evidence="5" type="ORF">BJI46_02330</name>
</gene>
<name>A0A1E7R913_9GAMM</name>
<sequence>MLQLDDIDQKIINLLQLDSRLSHKEIGQRVHRTGQAVGMRITQLIEQGIIQKYTITVNHQHKQFIQLYLNEQQSFTEVEYLVKQYSQIQECHKVLGKACYMVVSNFEPQDLNQFIEKISQWCRYSVETVIKTI</sequence>
<dbReference type="RefSeq" id="WP_070069816.1">
    <property type="nucleotide sequence ID" value="NZ_MKKK01000023.1"/>
</dbReference>
<evidence type="ECO:0000259" key="4">
    <source>
        <dbReference type="PROSITE" id="PS50956"/>
    </source>
</evidence>